<evidence type="ECO:0000256" key="1">
    <source>
        <dbReference type="ARBA" id="ARBA00004141"/>
    </source>
</evidence>
<dbReference type="STRING" id="1109412.BN1221_04858"/>
<dbReference type="AlphaFoldDB" id="A0A0G4K313"/>
<evidence type="ECO:0000256" key="3">
    <source>
        <dbReference type="ARBA" id="ARBA00022989"/>
    </source>
</evidence>
<dbReference type="GO" id="GO:0005886">
    <property type="term" value="C:plasma membrane"/>
    <property type="evidence" value="ECO:0007669"/>
    <property type="project" value="TreeGrafter"/>
</dbReference>
<evidence type="ECO:0000256" key="4">
    <source>
        <dbReference type="ARBA" id="ARBA00023136"/>
    </source>
</evidence>
<feature type="transmembrane region" description="Helical" evidence="5">
    <location>
        <begin position="121"/>
        <end position="140"/>
    </location>
</feature>
<dbReference type="InterPro" id="IPR001694">
    <property type="entry name" value="NADH_UbQ_OxRdtase_su1/FPO"/>
</dbReference>
<keyword evidence="3 5" id="KW-1133">Transmembrane helix</keyword>
<accession>A0A0G4K313</accession>
<dbReference type="PROSITE" id="PS00667">
    <property type="entry name" value="COMPLEX1_ND1_1"/>
    <property type="match status" value="1"/>
</dbReference>
<keyword evidence="2 5" id="KW-0812">Transmembrane</keyword>
<protein>
    <submittedName>
        <fullName evidence="6">Hydrogenase-4 component C</fullName>
    </submittedName>
</protein>
<dbReference type="RefSeq" id="WP_375153881.1">
    <property type="nucleotide sequence ID" value="NZ_CGIG01000001.1"/>
</dbReference>
<feature type="transmembrane region" description="Helical" evidence="5">
    <location>
        <begin position="304"/>
        <end position="326"/>
    </location>
</feature>
<dbReference type="PROSITE" id="PS00668">
    <property type="entry name" value="COMPLEX1_ND1_2"/>
    <property type="match status" value="1"/>
</dbReference>
<dbReference type="PANTHER" id="PTHR43359">
    <property type="entry name" value="FORMATE HYDROGENLYASE SUBUNIT 4"/>
    <property type="match status" value="1"/>
</dbReference>
<evidence type="ECO:0000313" key="7">
    <source>
        <dbReference type="Proteomes" id="UP000044377"/>
    </source>
</evidence>
<proteinExistence type="predicted"/>
<dbReference type="Pfam" id="PF00146">
    <property type="entry name" value="NADHdh"/>
    <property type="match status" value="1"/>
</dbReference>
<feature type="transmembrane region" description="Helical" evidence="5">
    <location>
        <begin position="20"/>
        <end position="45"/>
    </location>
</feature>
<evidence type="ECO:0000256" key="5">
    <source>
        <dbReference type="SAM" id="Phobius"/>
    </source>
</evidence>
<dbReference type="PANTHER" id="PTHR43359:SF1">
    <property type="entry name" value="FORMATE HYDROGENLYASE SUBUNIT 4-RELATED"/>
    <property type="match status" value="1"/>
</dbReference>
<evidence type="ECO:0000256" key="2">
    <source>
        <dbReference type="ARBA" id="ARBA00022692"/>
    </source>
</evidence>
<dbReference type="InterPro" id="IPR018086">
    <property type="entry name" value="NADH_UbQ_OxRdtase_su1_CS"/>
</dbReference>
<sequence length="329" mass="34714">MIAESSITGTINSGALAAPVSSLIACAVIQALVLLALAPLMSGMARVIRAKMHSRQGPGVLQDYRDIFKLLKRQDVSPQQAGGVFRLMPYILIGTMLLVAMTLPIVTWVSPFGAAGDVITLLYLFALFRFFFALAGLDSGSSFAGIGASRELTLGVLVEPIMILALLVVALIAGSTNIGNISSVLAGNHWLSPTATMMALLACAFATFIEMGKIPFDVAEAEQELQEGPLTEYSGAALALLKWGISLKQVVVATLFLSIFVPFGKAETLTLTALAGGTIAFLIKLIVVFFVAAIVENSLARGRFLLTGHVTWLGFGVAALAFVFYLTGL</sequence>
<name>A0A0G4K313_9GAMM</name>
<dbReference type="GeneID" id="70907257"/>
<keyword evidence="7" id="KW-1185">Reference proteome</keyword>
<keyword evidence="4 5" id="KW-0472">Membrane</keyword>
<feature type="transmembrane region" description="Helical" evidence="5">
    <location>
        <begin position="87"/>
        <end position="109"/>
    </location>
</feature>
<feature type="transmembrane region" description="Helical" evidence="5">
    <location>
        <begin position="245"/>
        <end position="263"/>
    </location>
</feature>
<gene>
    <name evidence="6" type="ORF">BN1221_04858</name>
</gene>
<dbReference type="Proteomes" id="UP000044377">
    <property type="component" value="Unassembled WGS sequence"/>
</dbReference>
<feature type="transmembrane region" description="Helical" evidence="5">
    <location>
        <begin position="152"/>
        <end position="178"/>
    </location>
</feature>
<feature type="transmembrane region" description="Helical" evidence="5">
    <location>
        <begin position="269"/>
        <end position="292"/>
    </location>
</feature>
<feature type="transmembrane region" description="Helical" evidence="5">
    <location>
        <begin position="190"/>
        <end position="209"/>
    </location>
</feature>
<reference evidence="7" key="1">
    <citation type="submission" date="2015-01" db="EMBL/GenBank/DDBJ databases">
        <authorList>
            <person name="Paterson Steve"/>
        </authorList>
    </citation>
    <scope>NUCLEOTIDE SEQUENCE [LARGE SCALE GENOMIC DNA]</scope>
    <source>
        <strain evidence="7">OBR1</strain>
    </source>
</reference>
<evidence type="ECO:0000313" key="6">
    <source>
        <dbReference type="EMBL" id="CPR21389.1"/>
    </source>
</evidence>
<comment type="subcellular location">
    <subcellularLocation>
        <location evidence="1">Membrane</location>
        <topology evidence="1">Multi-pass membrane protein</topology>
    </subcellularLocation>
</comment>
<dbReference type="EMBL" id="CGIG01000001">
    <property type="protein sequence ID" value="CPR21389.1"/>
    <property type="molecule type" value="Genomic_DNA"/>
</dbReference>
<dbReference type="InterPro" id="IPR052561">
    <property type="entry name" value="ComplexI_Subunit1"/>
</dbReference>
<organism evidence="6 7">
    <name type="scientific">Brenneria goodwinii</name>
    <dbReference type="NCBI Taxonomy" id="1109412"/>
    <lineage>
        <taxon>Bacteria</taxon>
        <taxon>Pseudomonadati</taxon>
        <taxon>Pseudomonadota</taxon>
        <taxon>Gammaproteobacteria</taxon>
        <taxon>Enterobacterales</taxon>
        <taxon>Pectobacteriaceae</taxon>
        <taxon>Brenneria</taxon>
    </lineage>
</organism>